<dbReference type="PANTHER" id="PTHR42872">
    <property type="entry name" value="PROTEIN-GLUTAMATE METHYLESTERASE/PROTEIN-GLUTAMINE GLUTAMINASE"/>
    <property type="match status" value="1"/>
</dbReference>
<keyword evidence="3 4" id="KW-0145">Chemotaxis</keyword>
<dbReference type="Pfam" id="PF01339">
    <property type="entry name" value="CheB_methylest"/>
    <property type="match status" value="1"/>
</dbReference>
<keyword evidence="3 5" id="KW-0597">Phosphoprotein</keyword>
<feature type="modified residue" description="4-aspartylphosphate" evidence="3 5">
    <location>
        <position position="54"/>
    </location>
</feature>
<dbReference type="SUPFAM" id="SSF52172">
    <property type="entry name" value="CheY-like"/>
    <property type="match status" value="1"/>
</dbReference>
<dbReference type="AlphaFoldDB" id="A0A4R3KVL8"/>
<keyword evidence="9" id="KW-1185">Reference proteome</keyword>
<sequence>MIKLMIVDDSLFMRRILRDALKEDDDIIVVGEARNGKEALEKIPILKPDVITLDIEMPIMDGITTLKHIVDKYSIPVVMISSLTEDGAYHTLKALEIGAIDFITKPKNIFEMSSEFIKYEITDKIKAAAVSKVKKDYSIKFKPKITGQEDLVLNKNVEYDYIIAIATSTGGPRALQDVIPLFPKNINGTILVVQHMPANFTKSLADRLNSLSHVVVKEGEEGETLKRGYCYIAPGDYHMRVVPKGNQNIIRLSKEPPIKGLRPAADLLMESVAEIEGYKKIGVIMTGMGSDGAKGIVKIKNANGYTIAQDETTSVVFGMPKSAIKTKHVDKIVPLNNIAHEIMSIVGV</sequence>
<dbReference type="GO" id="GO:0050568">
    <property type="term" value="F:protein-glutamine glutaminase activity"/>
    <property type="evidence" value="ECO:0007669"/>
    <property type="project" value="UniProtKB-UniRule"/>
</dbReference>
<comment type="similarity">
    <text evidence="3">Belongs to the CheB family.</text>
</comment>
<dbReference type="GO" id="GO:0008984">
    <property type="term" value="F:protein-glutamate methylesterase activity"/>
    <property type="evidence" value="ECO:0007669"/>
    <property type="project" value="UniProtKB-UniRule"/>
</dbReference>
<evidence type="ECO:0000259" key="7">
    <source>
        <dbReference type="PROSITE" id="PS50122"/>
    </source>
</evidence>
<dbReference type="PROSITE" id="PS50110">
    <property type="entry name" value="RESPONSE_REGULATORY"/>
    <property type="match status" value="1"/>
</dbReference>
<evidence type="ECO:0000256" key="3">
    <source>
        <dbReference type="HAMAP-Rule" id="MF_00099"/>
    </source>
</evidence>
<comment type="caution">
    <text evidence="8">The sequence shown here is derived from an EMBL/GenBank/DDBJ whole genome shotgun (WGS) entry which is preliminary data.</text>
</comment>
<evidence type="ECO:0000313" key="9">
    <source>
        <dbReference type="Proteomes" id="UP000294567"/>
    </source>
</evidence>
<dbReference type="Gene3D" id="3.40.50.180">
    <property type="entry name" value="Methylesterase CheB, C-terminal domain"/>
    <property type="match status" value="1"/>
</dbReference>
<dbReference type="EC" id="3.1.1.61" evidence="3"/>
<comment type="function">
    <text evidence="3">Involved in chemotaxis. Part of a chemotaxis signal transduction system that modulates chemotaxis in response to various stimuli. Catalyzes the demethylation of specific methylglutamate residues introduced into the chemoreceptors (methyl-accepting chemotaxis proteins or MCP) by CheR. Also mediates the irreversible deamidation of specific glutamine residues to glutamic acid.</text>
</comment>
<evidence type="ECO:0000256" key="2">
    <source>
        <dbReference type="ARBA" id="ARBA00048267"/>
    </source>
</evidence>
<dbReference type="NCBIfam" id="NF001965">
    <property type="entry name" value="PRK00742.1"/>
    <property type="match status" value="1"/>
</dbReference>
<dbReference type="PIRSF" id="PIRSF000876">
    <property type="entry name" value="RR_chemtxs_CheB"/>
    <property type="match status" value="1"/>
</dbReference>
<accession>A0A4R3KVL8</accession>
<evidence type="ECO:0000259" key="6">
    <source>
        <dbReference type="PROSITE" id="PS50110"/>
    </source>
</evidence>
<feature type="active site" evidence="3 4">
    <location>
        <position position="195"/>
    </location>
</feature>
<dbReference type="CDD" id="cd16432">
    <property type="entry name" value="CheB_Rec"/>
    <property type="match status" value="1"/>
</dbReference>
<evidence type="ECO:0000256" key="1">
    <source>
        <dbReference type="ARBA" id="ARBA00022801"/>
    </source>
</evidence>
<dbReference type="GO" id="GO:0005737">
    <property type="term" value="C:cytoplasm"/>
    <property type="evidence" value="ECO:0007669"/>
    <property type="project" value="UniProtKB-SubCell"/>
</dbReference>
<dbReference type="RefSeq" id="WP_202690628.1">
    <property type="nucleotide sequence ID" value="NZ_CP068564.1"/>
</dbReference>
<dbReference type="EMBL" id="SMAE01000005">
    <property type="protein sequence ID" value="TCS89679.1"/>
    <property type="molecule type" value="Genomic_DNA"/>
</dbReference>
<keyword evidence="3" id="KW-0963">Cytoplasm</keyword>
<dbReference type="InterPro" id="IPR011006">
    <property type="entry name" value="CheY-like_superfamily"/>
</dbReference>
<dbReference type="InterPro" id="IPR000673">
    <property type="entry name" value="Sig_transdc_resp-reg_Me-estase"/>
</dbReference>
<protein>
    <recommendedName>
        <fullName evidence="3">Protein-glutamate methylesterase/protein-glutamine glutaminase</fullName>
        <ecNumber evidence="3">3.1.1.61</ecNumber>
        <ecNumber evidence="3">3.5.1.44</ecNumber>
    </recommendedName>
</protein>
<dbReference type="CDD" id="cd17541">
    <property type="entry name" value="REC_CheB-like"/>
    <property type="match status" value="1"/>
</dbReference>
<comment type="subcellular location">
    <subcellularLocation>
        <location evidence="3">Cytoplasm</location>
    </subcellularLocation>
</comment>
<dbReference type="SMART" id="SM00448">
    <property type="entry name" value="REC"/>
    <property type="match status" value="1"/>
</dbReference>
<dbReference type="GO" id="GO:0006935">
    <property type="term" value="P:chemotaxis"/>
    <property type="evidence" value="ECO:0007669"/>
    <property type="project" value="UniProtKB-UniRule"/>
</dbReference>
<dbReference type="GO" id="GO:0000156">
    <property type="term" value="F:phosphorelay response regulator activity"/>
    <property type="evidence" value="ECO:0007669"/>
    <property type="project" value="InterPro"/>
</dbReference>
<dbReference type="EC" id="3.5.1.44" evidence="3"/>
<dbReference type="HAMAP" id="MF_00099">
    <property type="entry name" value="CheB_chemtxs"/>
    <property type="match status" value="1"/>
</dbReference>
<evidence type="ECO:0000313" key="8">
    <source>
        <dbReference type="EMBL" id="TCS89679.1"/>
    </source>
</evidence>
<feature type="domain" description="CheB-type methylesterase" evidence="7">
    <location>
        <begin position="156"/>
        <end position="348"/>
    </location>
</feature>
<proteinExistence type="inferred from homology"/>
<feature type="active site" evidence="3 4">
    <location>
        <position position="168"/>
    </location>
</feature>
<comment type="PTM">
    <text evidence="3">Phosphorylated by CheA. Phosphorylation of the N-terminal regulatory domain activates the methylesterase activity.</text>
</comment>
<name>A0A4R3KVL8_9FIRM</name>
<dbReference type="InterPro" id="IPR035909">
    <property type="entry name" value="CheB_C"/>
</dbReference>
<dbReference type="InterPro" id="IPR008248">
    <property type="entry name" value="CheB-like"/>
</dbReference>
<keyword evidence="1 3" id="KW-0378">Hydrolase</keyword>
<gene>
    <name evidence="3" type="primary">cheB</name>
    <name evidence="8" type="ORF">EDD65_105153</name>
</gene>
<dbReference type="Gene3D" id="3.40.50.2300">
    <property type="match status" value="1"/>
</dbReference>
<organism evidence="8 9">
    <name type="scientific">Keratinibaculum paraultunense</name>
    <dbReference type="NCBI Taxonomy" id="1278232"/>
    <lineage>
        <taxon>Bacteria</taxon>
        <taxon>Bacillati</taxon>
        <taxon>Bacillota</taxon>
        <taxon>Tissierellia</taxon>
        <taxon>Tissierellales</taxon>
        <taxon>Tepidimicrobiaceae</taxon>
        <taxon>Keratinibaculum</taxon>
    </lineage>
</organism>
<evidence type="ECO:0000256" key="5">
    <source>
        <dbReference type="PROSITE-ProRule" id="PRU00169"/>
    </source>
</evidence>
<comment type="catalytic activity">
    <reaction evidence="3">
        <text>L-glutaminyl-[protein] + H2O = L-glutamyl-[protein] + NH4(+)</text>
        <dbReference type="Rhea" id="RHEA:16441"/>
        <dbReference type="Rhea" id="RHEA-COMP:10207"/>
        <dbReference type="Rhea" id="RHEA-COMP:10208"/>
        <dbReference type="ChEBI" id="CHEBI:15377"/>
        <dbReference type="ChEBI" id="CHEBI:28938"/>
        <dbReference type="ChEBI" id="CHEBI:29973"/>
        <dbReference type="ChEBI" id="CHEBI:30011"/>
        <dbReference type="EC" id="3.5.1.44"/>
    </reaction>
</comment>
<dbReference type="PANTHER" id="PTHR42872:SF3">
    <property type="entry name" value="PROTEIN-GLUTAMATE METHYLESTERASE_PROTEIN-GLUTAMINE GLUTAMINASE 1"/>
    <property type="match status" value="1"/>
</dbReference>
<comment type="domain">
    <text evidence="3">Contains a C-terminal catalytic domain, and an N-terminal region which modulates catalytic activity.</text>
</comment>
<dbReference type="SUPFAM" id="SSF52738">
    <property type="entry name" value="Methylesterase CheB, C-terminal domain"/>
    <property type="match status" value="1"/>
</dbReference>
<reference evidence="8 9" key="1">
    <citation type="submission" date="2019-03" db="EMBL/GenBank/DDBJ databases">
        <title>Genomic Encyclopedia of Type Strains, Phase IV (KMG-IV): sequencing the most valuable type-strain genomes for metagenomic binning, comparative biology and taxonomic classification.</title>
        <authorList>
            <person name="Goeker M."/>
        </authorList>
    </citation>
    <scope>NUCLEOTIDE SEQUENCE [LARGE SCALE GENOMIC DNA]</scope>
    <source>
        <strain evidence="8 9">DSM 26752</strain>
    </source>
</reference>
<comment type="catalytic activity">
    <reaction evidence="2 3">
        <text>[protein]-L-glutamate 5-O-methyl ester + H2O = L-glutamyl-[protein] + methanol + H(+)</text>
        <dbReference type="Rhea" id="RHEA:23236"/>
        <dbReference type="Rhea" id="RHEA-COMP:10208"/>
        <dbReference type="Rhea" id="RHEA-COMP:10311"/>
        <dbReference type="ChEBI" id="CHEBI:15377"/>
        <dbReference type="ChEBI" id="CHEBI:15378"/>
        <dbReference type="ChEBI" id="CHEBI:17790"/>
        <dbReference type="ChEBI" id="CHEBI:29973"/>
        <dbReference type="ChEBI" id="CHEBI:82795"/>
        <dbReference type="EC" id="3.1.1.61"/>
    </reaction>
</comment>
<feature type="active site" evidence="3 4">
    <location>
        <position position="291"/>
    </location>
</feature>
<dbReference type="Pfam" id="PF00072">
    <property type="entry name" value="Response_reg"/>
    <property type="match status" value="1"/>
</dbReference>
<evidence type="ECO:0000256" key="4">
    <source>
        <dbReference type="PROSITE-ProRule" id="PRU00050"/>
    </source>
</evidence>
<dbReference type="Proteomes" id="UP000294567">
    <property type="component" value="Unassembled WGS sequence"/>
</dbReference>
<feature type="domain" description="Response regulatory" evidence="6">
    <location>
        <begin position="3"/>
        <end position="120"/>
    </location>
</feature>
<dbReference type="PROSITE" id="PS50122">
    <property type="entry name" value="CHEB"/>
    <property type="match status" value="1"/>
</dbReference>
<dbReference type="InterPro" id="IPR001789">
    <property type="entry name" value="Sig_transdc_resp-reg_receiver"/>
</dbReference>